<feature type="chain" id="PRO_5011664459" evidence="5">
    <location>
        <begin position="25"/>
        <end position="472"/>
    </location>
</feature>
<dbReference type="SUPFAM" id="SSF51445">
    <property type="entry name" value="(Trans)glycosidases"/>
    <property type="match status" value="1"/>
</dbReference>
<evidence type="ECO:0000256" key="1">
    <source>
        <dbReference type="ARBA" id="ARBA00005641"/>
    </source>
</evidence>
<dbReference type="GO" id="GO:0000272">
    <property type="term" value="P:polysaccharide catabolic process"/>
    <property type="evidence" value="ECO:0007669"/>
    <property type="project" value="InterPro"/>
</dbReference>
<evidence type="ECO:0000259" key="6">
    <source>
        <dbReference type="Pfam" id="PF00150"/>
    </source>
</evidence>
<keyword evidence="5" id="KW-0732">Signal</keyword>
<evidence type="ECO:0000256" key="2">
    <source>
        <dbReference type="ARBA" id="ARBA00022801"/>
    </source>
</evidence>
<dbReference type="EMBL" id="FOQY01000003">
    <property type="protein sequence ID" value="SFI45088.1"/>
    <property type="molecule type" value="Genomic_DNA"/>
</dbReference>
<dbReference type="InterPro" id="IPR001547">
    <property type="entry name" value="Glyco_hydro_5"/>
</dbReference>
<dbReference type="InterPro" id="IPR041036">
    <property type="entry name" value="GH5_C"/>
</dbReference>
<sequence>MRRPRLAAAGLALAVVAAGGLASAARGDAPERVSRYVTDDRGRVLTLHGFNTASSAKSTPDALPELTEADVETEYRAMGTNFVRFLMQWRAVEPSPGVYDTKYLEKVAERVGWYAKRGYHVMLDMHQDLWGNRITPDGRAGNGAPGWATHLDGLPVAGEHDTWELYYLDPGVMRAFDHFWNTTGEHPELMDHYARAWRAVADHFKDDPAVIGYDLMNEPWGGSVQGAAFENGPLAELYRRTIAQIRSVDQDNWIFVEPQAVGVNWGLPSGLPRFDDPRAGEPRIGLAPHVYPLPLDLGEDYVGASREWTDTTLGWWRSNMLRLAERQGGPVILGEFGLDTTRPGATELVERMLEMTDEVGMGRAYWSRDPGPWGPYDGEGRPGPLVPVYARPYPRAIGGVPRQIAYDRATHALTVRFDANGSGPTEIYLPADEFPRGGRVTGALSSSWDPDRRILTATTAASGVQTLTVTPS</sequence>
<feature type="signal peptide" evidence="5">
    <location>
        <begin position="1"/>
        <end position="24"/>
    </location>
</feature>
<dbReference type="GO" id="GO:0004553">
    <property type="term" value="F:hydrolase activity, hydrolyzing O-glycosyl compounds"/>
    <property type="evidence" value="ECO:0007669"/>
    <property type="project" value="InterPro"/>
</dbReference>
<dbReference type="PANTHER" id="PTHR31308">
    <property type="match status" value="1"/>
</dbReference>
<evidence type="ECO:0000259" key="7">
    <source>
        <dbReference type="Pfam" id="PF18564"/>
    </source>
</evidence>
<dbReference type="Gene3D" id="3.20.20.80">
    <property type="entry name" value="Glycosidases"/>
    <property type="match status" value="1"/>
</dbReference>
<evidence type="ECO:0000256" key="4">
    <source>
        <dbReference type="RuleBase" id="RU361153"/>
    </source>
</evidence>
<feature type="domain" description="Glycoside hydrolase family 5" evidence="6">
    <location>
        <begin position="47"/>
        <end position="367"/>
    </location>
</feature>
<evidence type="ECO:0000313" key="8">
    <source>
        <dbReference type="EMBL" id="SFI45088.1"/>
    </source>
</evidence>
<dbReference type="InterPro" id="IPR017853">
    <property type="entry name" value="GH"/>
</dbReference>
<dbReference type="Proteomes" id="UP000199111">
    <property type="component" value="Unassembled WGS sequence"/>
</dbReference>
<comment type="similarity">
    <text evidence="1 4">Belongs to the glycosyl hydrolase 5 (cellulase A) family.</text>
</comment>
<keyword evidence="3 4" id="KW-0326">Glycosidase</keyword>
<protein>
    <submittedName>
        <fullName evidence="8">Endoglycosylceramidase</fullName>
    </submittedName>
</protein>
<keyword evidence="2 4" id="KW-0378">Hydrolase</keyword>
<dbReference type="Gene3D" id="2.60.40.1180">
    <property type="entry name" value="Golgi alpha-mannosidase II"/>
    <property type="match status" value="1"/>
</dbReference>
<dbReference type="GO" id="GO:0016042">
    <property type="term" value="P:lipid catabolic process"/>
    <property type="evidence" value="ECO:0007669"/>
    <property type="project" value="UniProtKB-ARBA"/>
</dbReference>
<dbReference type="Pfam" id="PF18564">
    <property type="entry name" value="Glyco_hydro_5_C"/>
    <property type="match status" value="1"/>
</dbReference>
<evidence type="ECO:0000256" key="3">
    <source>
        <dbReference type="ARBA" id="ARBA00023295"/>
    </source>
</evidence>
<dbReference type="RefSeq" id="WP_093885952.1">
    <property type="nucleotide sequence ID" value="NZ_FOQY01000003.1"/>
</dbReference>
<dbReference type="Pfam" id="PF00150">
    <property type="entry name" value="Cellulase"/>
    <property type="match status" value="1"/>
</dbReference>
<evidence type="ECO:0000256" key="5">
    <source>
        <dbReference type="SAM" id="SignalP"/>
    </source>
</evidence>
<feature type="domain" description="Glycoside hydrolase family 5 C-terminal" evidence="7">
    <location>
        <begin position="391"/>
        <end position="469"/>
    </location>
</feature>
<dbReference type="GeneID" id="96296975"/>
<dbReference type="InterPro" id="IPR052066">
    <property type="entry name" value="Glycosphingolipid_Hydrolases"/>
</dbReference>
<gene>
    <name evidence="8" type="ORF">SAMN05216275_103210</name>
</gene>
<proteinExistence type="inferred from homology"/>
<accession>A0A1I3IAT5</accession>
<reference evidence="9" key="1">
    <citation type="submission" date="2016-10" db="EMBL/GenBank/DDBJ databases">
        <authorList>
            <person name="Varghese N."/>
            <person name="Submissions S."/>
        </authorList>
    </citation>
    <scope>NUCLEOTIDE SEQUENCE [LARGE SCALE GENOMIC DNA]</scope>
    <source>
        <strain evidence="9">CGMCC 4.2126</strain>
    </source>
</reference>
<dbReference type="InterPro" id="IPR013780">
    <property type="entry name" value="Glyco_hydro_b"/>
</dbReference>
<name>A0A1I3IAT5_9ACTN</name>
<dbReference type="PANTHER" id="PTHR31308:SF3">
    <property type="entry name" value="ENDOGLYCOCERAMIDASE"/>
    <property type="match status" value="1"/>
</dbReference>
<organism evidence="8 9">
    <name type="scientific">Streptosporangium canum</name>
    <dbReference type="NCBI Taxonomy" id="324952"/>
    <lineage>
        <taxon>Bacteria</taxon>
        <taxon>Bacillati</taxon>
        <taxon>Actinomycetota</taxon>
        <taxon>Actinomycetes</taxon>
        <taxon>Streptosporangiales</taxon>
        <taxon>Streptosporangiaceae</taxon>
        <taxon>Streptosporangium</taxon>
    </lineage>
</organism>
<evidence type="ECO:0000313" key="9">
    <source>
        <dbReference type="Proteomes" id="UP000199111"/>
    </source>
</evidence>
<keyword evidence="9" id="KW-1185">Reference proteome</keyword>
<dbReference type="AlphaFoldDB" id="A0A1I3IAT5"/>
<dbReference type="GO" id="GO:1901136">
    <property type="term" value="P:carbohydrate derivative catabolic process"/>
    <property type="evidence" value="ECO:0007669"/>
    <property type="project" value="UniProtKB-ARBA"/>
</dbReference>